<organism evidence="6">
    <name type="scientific">Myoviridae sp. ct9dX1</name>
    <dbReference type="NCBI Taxonomy" id="2827665"/>
    <lineage>
        <taxon>Viruses</taxon>
        <taxon>Duplodnaviria</taxon>
        <taxon>Heunggongvirae</taxon>
        <taxon>Uroviricota</taxon>
        <taxon>Caudoviricetes</taxon>
    </lineage>
</organism>
<dbReference type="EMBL" id="BK032832">
    <property type="protein sequence ID" value="DAF63007.1"/>
    <property type="molecule type" value="Genomic_DNA"/>
</dbReference>
<dbReference type="InterPro" id="IPR006517">
    <property type="entry name" value="Phage_terminase_lsu-like_C"/>
</dbReference>
<feature type="domain" description="Terminase large subunit gp17-like C-terminal" evidence="5">
    <location>
        <begin position="295"/>
        <end position="448"/>
    </location>
</feature>
<evidence type="ECO:0000256" key="3">
    <source>
        <dbReference type="ARBA" id="ARBA00022840"/>
    </source>
</evidence>
<protein>
    <submittedName>
        <fullName evidence="6">Large subunit terminase</fullName>
    </submittedName>
</protein>
<keyword evidence="2" id="KW-0547">Nucleotide-binding</keyword>
<evidence type="ECO:0000259" key="5">
    <source>
        <dbReference type="Pfam" id="PF17289"/>
    </source>
</evidence>
<dbReference type="Gene3D" id="3.40.50.300">
    <property type="entry name" value="P-loop containing nucleotide triphosphate hydrolases"/>
    <property type="match status" value="1"/>
</dbReference>
<dbReference type="Pfam" id="PF17289">
    <property type="entry name" value="Terminase_6C"/>
    <property type="match status" value="1"/>
</dbReference>
<evidence type="ECO:0000256" key="4">
    <source>
        <dbReference type="ARBA" id="ARBA00023219"/>
    </source>
</evidence>
<keyword evidence="1" id="KW-1188">Viral release from host cell</keyword>
<dbReference type="GO" id="GO:0005524">
    <property type="term" value="F:ATP binding"/>
    <property type="evidence" value="ECO:0007669"/>
    <property type="project" value="UniProtKB-KW"/>
</dbReference>
<dbReference type="NCBIfam" id="TIGR01630">
    <property type="entry name" value="psiM2_ORF9"/>
    <property type="match status" value="1"/>
</dbReference>
<keyword evidence="4" id="KW-0231">Viral genome packaging</keyword>
<dbReference type="InterPro" id="IPR027417">
    <property type="entry name" value="P-loop_NTPase"/>
</dbReference>
<evidence type="ECO:0000256" key="1">
    <source>
        <dbReference type="ARBA" id="ARBA00022612"/>
    </source>
</evidence>
<dbReference type="InterPro" id="IPR035421">
    <property type="entry name" value="Terminase_6C"/>
</dbReference>
<evidence type="ECO:0000313" key="6">
    <source>
        <dbReference type="EMBL" id="DAF63007.1"/>
    </source>
</evidence>
<keyword evidence="3" id="KW-0067">ATP-binding</keyword>
<dbReference type="Pfam" id="PF03237">
    <property type="entry name" value="Terminase_6N"/>
    <property type="match status" value="1"/>
</dbReference>
<evidence type="ECO:0000256" key="2">
    <source>
        <dbReference type="ARBA" id="ARBA00022741"/>
    </source>
</evidence>
<proteinExistence type="predicted"/>
<name>A0A8S5TJ31_9CAUD</name>
<reference evidence="6" key="1">
    <citation type="journal article" date="2021" name="Proc. Natl. Acad. Sci. U.S.A.">
        <title>A Catalog of Tens of Thousands of Viruses from Human Metagenomes Reveals Hidden Associations with Chronic Diseases.</title>
        <authorList>
            <person name="Tisza M.J."/>
            <person name="Buck C.B."/>
        </authorList>
    </citation>
    <scope>NUCLEOTIDE SEQUENCE</scope>
    <source>
        <strain evidence="6">Ct9dX1</strain>
    </source>
</reference>
<accession>A0A8S5TJ31</accession>
<sequence length="460" mass="50843">MINEAPKIIRPQVGPQELFLSTPADIAFYGGAAGGGKTYALLLESLRHTNKGGFGATIFRRNSNQIKNEGGLWDTAKGLYVPIGGIPVENPQPRFRFKSGSKISFAHLQLERDKFAYQGAQIPLIGFDEITHFTSGQFWYMLSRNRSTCGVKPYIRGTTNPDADSWVATFIQWYWDADTGYPIPERSGVIRYFTRLGDEIIWGDTPKAVMAHSPEIIREQVKSFTFIASKLTDNKILMEKDPGYLGNLRALGAVERERLEHGNWKIRPAAGLYFKRSSVQIVDAIPSNVIAWVRSWDLAATIPSPINPDPDATAGVLMGKTDNGLYIVADVKRVQLAAAGVRNITRNTGVIDRAKLGFVYITVPQDPGQAGKEQAESYIKHFTGFAVDTVRPSGNKITRSEPFSAQWQAGNVLVLAADWNEMYFSELEAFPESAHDDMVDASSDAFNKLQSISPWGGLTS</sequence>